<dbReference type="RefSeq" id="WP_250096844.1">
    <property type="nucleotide sequence ID" value="NZ_JAKRYL010000012.1"/>
</dbReference>
<dbReference type="Gene3D" id="3.30.70.1290">
    <property type="entry name" value="Transposase IS200-like"/>
    <property type="match status" value="1"/>
</dbReference>
<dbReference type="AlphaFoldDB" id="A0A9X2I4A7"/>
<dbReference type="SUPFAM" id="SSF143422">
    <property type="entry name" value="Transposase IS200-like"/>
    <property type="match status" value="1"/>
</dbReference>
<gene>
    <name evidence="2" type="ORF">MF646_12540</name>
</gene>
<sequence length="187" mass="22375">MPRKTRSWNPGDCFHITSRGNRKSNIFLDIGDYQMYLAMLEETQQKHPFFLHSYCLMTNHVHLLLETIETPPKVFMKHINSRYAMYFNRKYNLTGHLFEGRYNAVPVLGAIPLLNMSRYIHLNPVRAYMVSLPEEYPWSSYLSFVSNKPRKNVTTKTILQYFQESPRENYRNYVMLEHIRWLQAKDS</sequence>
<dbReference type="InterPro" id="IPR002686">
    <property type="entry name" value="Transposase_17"/>
</dbReference>
<proteinExistence type="predicted"/>
<reference evidence="2" key="1">
    <citation type="submission" date="2022-02" db="EMBL/GenBank/DDBJ databases">
        <title>Halalkalibacter sp. nov. isolated from Lonar Lake, India.</title>
        <authorList>
            <person name="Joshi A."/>
            <person name="Thite S."/>
            <person name="Lodha T."/>
        </authorList>
    </citation>
    <scope>NUCLEOTIDE SEQUENCE</scope>
    <source>
        <strain evidence="2">MEB205</strain>
    </source>
</reference>
<dbReference type="EMBL" id="JAKRYL010000012">
    <property type="protein sequence ID" value="MCL7747951.1"/>
    <property type="molecule type" value="Genomic_DNA"/>
</dbReference>
<organism evidence="2 3">
    <name type="scientific">Halalkalibacter alkaliphilus</name>
    <dbReference type="NCBI Taxonomy" id="2917993"/>
    <lineage>
        <taxon>Bacteria</taxon>
        <taxon>Bacillati</taxon>
        <taxon>Bacillota</taxon>
        <taxon>Bacilli</taxon>
        <taxon>Bacillales</taxon>
        <taxon>Bacillaceae</taxon>
        <taxon>Halalkalibacter</taxon>
    </lineage>
</organism>
<dbReference type="Proteomes" id="UP001139150">
    <property type="component" value="Unassembled WGS sequence"/>
</dbReference>
<dbReference type="SMART" id="SM01321">
    <property type="entry name" value="Y1_Tnp"/>
    <property type="match status" value="1"/>
</dbReference>
<dbReference type="Pfam" id="PF01797">
    <property type="entry name" value="Y1_Tnp"/>
    <property type="match status" value="1"/>
</dbReference>
<dbReference type="GO" id="GO:0003677">
    <property type="term" value="F:DNA binding"/>
    <property type="evidence" value="ECO:0007669"/>
    <property type="project" value="InterPro"/>
</dbReference>
<evidence type="ECO:0000259" key="1">
    <source>
        <dbReference type="SMART" id="SM01321"/>
    </source>
</evidence>
<evidence type="ECO:0000313" key="3">
    <source>
        <dbReference type="Proteomes" id="UP001139150"/>
    </source>
</evidence>
<dbReference type="PANTHER" id="PTHR34322:SF2">
    <property type="entry name" value="TRANSPOSASE IS200-LIKE DOMAIN-CONTAINING PROTEIN"/>
    <property type="match status" value="1"/>
</dbReference>
<dbReference type="InterPro" id="IPR036515">
    <property type="entry name" value="Transposase_17_sf"/>
</dbReference>
<dbReference type="GO" id="GO:0004803">
    <property type="term" value="F:transposase activity"/>
    <property type="evidence" value="ECO:0007669"/>
    <property type="project" value="InterPro"/>
</dbReference>
<dbReference type="GO" id="GO:0006313">
    <property type="term" value="P:DNA transposition"/>
    <property type="evidence" value="ECO:0007669"/>
    <property type="project" value="InterPro"/>
</dbReference>
<dbReference type="PANTHER" id="PTHR34322">
    <property type="entry name" value="TRANSPOSASE, Y1_TNP DOMAIN-CONTAINING"/>
    <property type="match status" value="1"/>
</dbReference>
<protein>
    <submittedName>
        <fullName evidence="2">Transposase</fullName>
    </submittedName>
</protein>
<feature type="domain" description="Transposase IS200-like" evidence="1">
    <location>
        <begin position="9"/>
        <end position="123"/>
    </location>
</feature>
<accession>A0A9X2I4A7</accession>
<evidence type="ECO:0000313" key="2">
    <source>
        <dbReference type="EMBL" id="MCL7747951.1"/>
    </source>
</evidence>
<comment type="caution">
    <text evidence="2">The sequence shown here is derived from an EMBL/GenBank/DDBJ whole genome shotgun (WGS) entry which is preliminary data.</text>
</comment>
<name>A0A9X2I4A7_9BACI</name>
<keyword evidence="3" id="KW-1185">Reference proteome</keyword>